<dbReference type="InterPro" id="IPR001242">
    <property type="entry name" value="Condensation_dom"/>
</dbReference>
<dbReference type="InterPro" id="IPR020845">
    <property type="entry name" value="AMP-binding_CS"/>
</dbReference>
<dbReference type="PROSITE" id="PS50075">
    <property type="entry name" value="CARRIER"/>
    <property type="match status" value="1"/>
</dbReference>
<dbReference type="Gene3D" id="3.40.50.12780">
    <property type="entry name" value="N-terminal domain of ligase-like"/>
    <property type="match status" value="1"/>
</dbReference>
<dbReference type="Pfam" id="PF13193">
    <property type="entry name" value="AMP-binding_C"/>
    <property type="match status" value="1"/>
</dbReference>
<dbReference type="PROSITE" id="PS00455">
    <property type="entry name" value="AMP_BINDING"/>
    <property type="match status" value="1"/>
</dbReference>
<dbReference type="GO" id="GO:0005737">
    <property type="term" value="C:cytoplasm"/>
    <property type="evidence" value="ECO:0007669"/>
    <property type="project" value="TreeGrafter"/>
</dbReference>
<evidence type="ECO:0000313" key="5">
    <source>
        <dbReference type="EMBL" id="RAJ26894.1"/>
    </source>
</evidence>
<dbReference type="InterPro" id="IPR036736">
    <property type="entry name" value="ACP-like_sf"/>
</dbReference>
<gene>
    <name evidence="5" type="ORF">LY11_03720</name>
</gene>
<dbReference type="InterPro" id="IPR045851">
    <property type="entry name" value="AMP-bd_C_sf"/>
</dbReference>
<accession>A0A327SG30</accession>
<dbReference type="Pfam" id="PF00501">
    <property type="entry name" value="AMP-binding"/>
    <property type="match status" value="1"/>
</dbReference>
<dbReference type="PANTHER" id="PTHR45527:SF1">
    <property type="entry name" value="FATTY ACID SYNTHASE"/>
    <property type="match status" value="1"/>
</dbReference>
<comment type="cofactor">
    <cofactor evidence="1">
        <name>pantetheine 4'-phosphate</name>
        <dbReference type="ChEBI" id="CHEBI:47942"/>
    </cofactor>
</comment>
<dbReference type="CDD" id="cd19531">
    <property type="entry name" value="LCL_NRPS-like"/>
    <property type="match status" value="1"/>
</dbReference>
<evidence type="ECO:0000256" key="2">
    <source>
        <dbReference type="ARBA" id="ARBA00022450"/>
    </source>
</evidence>
<keyword evidence="3" id="KW-0597">Phosphoprotein</keyword>
<dbReference type="Gene3D" id="3.30.559.10">
    <property type="entry name" value="Chloramphenicol acetyltransferase-like domain"/>
    <property type="match status" value="1"/>
</dbReference>
<dbReference type="InterPro" id="IPR025110">
    <property type="entry name" value="AMP-bd_C"/>
</dbReference>
<dbReference type="GO" id="GO:0031177">
    <property type="term" value="F:phosphopantetheine binding"/>
    <property type="evidence" value="ECO:0007669"/>
    <property type="project" value="TreeGrafter"/>
</dbReference>
<dbReference type="RefSeq" id="WP_111635118.1">
    <property type="nucleotide sequence ID" value="NZ_QLLR01000022.1"/>
</dbReference>
<dbReference type="GO" id="GO:0043041">
    <property type="term" value="P:amino acid activation for nonribosomal peptide biosynthetic process"/>
    <property type="evidence" value="ECO:0007669"/>
    <property type="project" value="TreeGrafter"/>
</dbReference>
<dbReference type="SUPFAM" id="SSF56801">
    <property type="entry name" value="Acetyl-CoA synthetase-like"/>
    <property type="match status" value="1"/>
</dbReference>
<dbReference type="Proteomes" id="UP000249754">
    <property type="component" value="Unassembled WGS sequence"/>
</dbReference>
<evidence type="ECO:0000313" key="6">
    <source>
        <dbReference type="Proteomes" id="UP000249754"/>
    </source>
</evidence>
<dbReference type="AlphaFoldDB" id="A0A327SG30"/>
<protein>
    <submittedName>
        <fullName evidence="5">Iturin family lipopeptide synthetase B</fullName>
    </submittedName>
</protein>
<dbReference type="InterPro" id="IPR042099">
    <property type="entry name" value="ANL_N_sf"/>
</dbReference>
<dbReference type="GO" id="GO:0003824">
    <property type="term" value="F:catalytic activity"/>
    <property type="evidence" value="ECO:0007669"/>
    <property type="project" value="InterPro"/>
</dbReference>
<organism evidence="5 6">
    <name type="scientific">Pedobacter cryoconitis</name>
    <dbReference type="NCBI Taxonomy" id="188932"/>
    <lineage>
        <taxon>Bacteria</taxon>
        <taxon>Pseudomonadati</taxon>
        <taxon>Bacteroidota</taxon>
        <taxon>Sphingobacteriia</taxon>
        <taxon>Sphingobacteriales</taxon>
        <taxon>Sphingobacteriaceae</taxon>
        <taxon>Pedobacter</taxon>
    </lineage>
</organism>
<name>A0A327SG30_9SPHI</name>
<dbReference type="PROSITE" id="PS00012">
    <property type="entry name" value="PHOSPHOPANTETHEINE"/>
    <property type="match status" value="1"/>
</dbReference>
<dbReference type="Gene3D" id="1.10.1200.10">
    <property type="entry name" value="ACP-like"/>
    <property type="match status" value="1"/>
</dbReference>
<comment type="caution">
    <text evidence="5">The sequence shown here is derived from an EMBL/GenBank/DDBJ whole genome shotgun (WGS) entry which is preliminary data.</text>
</comment>
<dbReference type="InterPro" id="IPR006162">
    <property type="entry name" value="Ppantetheine_attach_site"/>
</dbReference>
<dbReference type="InterPro" id="IPR000873">
    <property type="entry name" value="AMP-dep_synth/lig_dom"/>
</dbReference>
<dbReference type="OrthoDB" id="605930at2"/>
<dbReference type="SUPFAM" id="SSF52777">
    <property type="entry name" value="CoA-dependent acyltransferases"/>
    <property type="match status" value="2"/>
</dbReference>
<dbReference type="InterPro" id="IPR023213">
    <property type="entry name" value="CAT-like_dom_sf"/>
</dbReference>
<dbReference type="Pfam" id="PF00668">
    <property type="entry name" value="Condensation"/>
    <property type="match status" value="1"/>
</dbReference>
<proteinExistence type="predicted"/>
<dbReference type="Gene3D" id="3.30.300.30">
    <property type="match status" value="1"/>
</dbReference>
<dbReference type="GO" id="GO:0044550">
    <property type="term" value="P:secondary metabolite biosynthetic process"/>
    <property type="evidence" value="ECO:0007669"/>
    <property type="project" value="TreeGrafter"/>
</dbReference>
<dbReference type="Pfam" id="PF00550">
    <property type="entry name" value="PP-binding"/>
    <property type="match status" value="1"/>
</dbReference>
<dbReference type="SUPFAM" id="SSF47336">
    <property type="entry name" value="ACP-like"/>
    <property type="match status" value="1"/>
</dbReference>
<dbReference type="CDD" id="cd05930">
    <property type="entry name" value="A_NRPS"/>
    <property type="match status" value="1"/>
</dbReference>
<evidence type="ECO:0000256" key="3">
    <source>
        <dbReference type="ARBA" id="ARBA00022553"/>
    </source>
</evidence>
<dbReference type="InterPro" id="IPR009081">
    <property type="entry name" value="PP-bd_ACP"/>
</dbReference>
<dbReference type="PANTHER" id="PTHR45527">
    <property type="entry name" value="NONRIBOSOMAL PEPTIDE SYNTHETASE"/>
    <property type="match status" value="1"/>
</dbReference>
<sequence>MTFQSELNKSIQANSDRVAIEYGDQKITYAVLQLRAAAVTNYLLHRGTPKEAVIGITGLQRPDVIAAMIGVINAGCVFVMLDDTWPEQRLGLLLKELNLYCLITNNTTALPEGAASLCAEVISWQQVQKHTIADNVVLQQPVYEEDDSLYIYFTSGSTGTPKGIIGRNGSLLHFLKWELEAFAINQAMRVSQFISPYFDAFLRDVFIPLFAGGTLCIPPSEEDFFTPEKLVPWIHEQAITLIHCVPSVFRVFNNNILLTATHFPALKYVLLSGEKIAPAELSNWFAIFGSRIQLVNLYGATETTLIRSCYLIQPEDAAAARIPIGFPIADTELLVLGQDLKPCNTLVQGDLYILSDYFTKGYLNDAPLTQQKFAHIETSDGSRMSFKTGDKARVLVNGVIELMGREDRMVKIRGVRIELDEIEYVLAKLPLLKNGIVVKREDEKGNESLAAFVVKADAADPTSDLETVVQTHLKEYLPSYMIPANIISLAALPLLASGKIDYKLLEKETGPREIVAPANTIEAGLLEIWKEILGDKPISADDSFHKIGGNSLSMMKLIGRIYKQYNVRITLGDLFKNLTIQKQAAFIGRSSKDKLYVIAKVPVKPFYQVSQAQERMYYNQQLNKDSVAYNLPMALEIKGEIDQVKLEGAFRQLIDRHEALRTEFKLEDGELLQVVKENVDFSMESILNGSNDLYKTIADFNRPFNLDQAPLIRCGIISEATGKSILVINTHHIICDGISQGRLFAELLSLYNGEELKPLNRQYKDYAEWEYGFRQTDEFLSLREFWLGNFDGTLPVLELPTTKIDIDSIADHGATVPFEIEKEKLQLLLACLSSEEITVFAGLFALNYLFMWQITGQDDIVIGTASSGRMQHELEDVVGMFVKTLPIRYKLNVDLTFKEMLIEINKLLIQANSKQWYDLTNIMSELNAEKKVPVESLFDVMFVYQDVEDGIRGEGDALFTRLPQENSAAKYPLTLIAVDNGHSFGFKLEYLAGYFSAGDIDLLITQFITLVEKVAQKPEAGISEIFGSAEKSAHMMDEDISFNF</sequence>
<evidence type="ECO:0000259" key="4">
    <source>
        <dbReference type="PROSITE" id="PS50075"/>
    </source>
</evidence>
<evidence type="ECO:0000256" key="1">
    <source>
        <dbReference type="ARBA" id="ARBA00001957"/>
    </source>
</evidence>
<dbReference type="Gene3D" id="3.30.559.30">
    <property type="entry name" value="Nonribosomal peptide synthetase, condensation domain"/>
    <property type="match status" value="1"/>
</dbReference>
<reference evidence="5 6" key="1">
    <citation type="submission" date="2018-06" db="EMBL/GenBank/DDBJ databases">
        <title>Genomic Encyclopedia of Archaeal and Bacterial Type Strains, Phase II (KMG-II): from individual species to whole genera.</title>
        <authorList>
            <person name="Goeker M."/>
        </authorList>
    </citation>
    <scope>NUCLEOTIDE SEQUENCE [LARGE SCALE GENOMIC DNA]</scope>
    <source>
        <strain evidence="5 6">DSM 14825</strain>
    </source>
</reference>
<keyword evidence="2" id="KW-0596">Phosphopantetheine</keyword>
<feature type="domain" description="Carrier" evidence="4">
    <location>
        <begin position="516"/>
        <end position="591"/>
    </location>
</feature>
<dbReference type="EMBL" id="QLLR01000022">
    <property type="protein sequence ID" value="RAJ26894.1"/>
    <property type="molecule type" value="Genomic_DNA"/>
</dbReference>